<feature type="signal peptide" evidence="1">
    <location>
        <begin position="1"/>
        <end position="28"/>
    </location>
</feature>
<proteinExistence type="predicted"/>
<keyword evidence="3" id="KW-1185">Reference proteome</keyword>
<dbReference type="EMBL" id="JAZHYN010000008">
    <property type="protein sequence ID" value="MEF3365735.1"/>
    <property type="molecule type" value="Genomic_DNA"/>
</dbReference>
<accession>A0ABU7XEX3</accession>
<organism evidence="2 3">
    <name type="scientific">Methylocystis borbori</name>
    <dbReference type="NCBI Taxonomy" id="3118750"/>
    <lineage>
        <taxon>Bacteria</taxon>
        <taxon>Pseudomonadati</taxon>
        <taxon>Pseudomonadota</taxon>
        <taxon>Alphaproteobacteria</taxon>
        <taxon>Hyphomicrobiales</taxon>
        <taxon>Methylocystaceae</taxon>
        <taxon>Methylocystis</taxon>
    </lineage>
</organism>
<protein>
    <submittedName>
        <fullName evidence="2">DUF3108 domain-containing protein</fullName>
    </submittedName>
</protein>
<evidence type="ECO:0000313" key="2">
    <source>
        <dbReference type="EMBL" id="MEF3365735.1"/>
    </source>
</evidence>
<reference evidence="2 3" key="1">
    <citation type="submission" date="2024-02" db="EMBL/GenBank/DDBJ databases">
        <authorList>
            <person name="Grouzdev D."/>
        </authorList>
    </citation>
    <scope>NUCLEOTIDE SEQUENCE [LARGE SCALE GENOMIC DNA]</scope>
    <source>
        <strain evidence="2 3">9N</strain>
    </source>
</reference>
<evidence type="ECO:0000256" key="1">
    <source>
        <dbReference type="SAM" id="SignalP"/>
    </source>
</evidence>
<dbReference type="InterPro" id="IPR021457">
    <property type="entry name" value="DUF3108"/>
</dbReference>
<name>A0ABU7XEX3_9HYPH</name>
<dbReference type="RefSeq" id="WP_332080663.1">
    <property type="nucleotide sequence ID" value="NZ_JAZHYN010000008.1"/>
</dbReference>
<sequence length="275" mass="28629">MLSDFAARRRARFMAAASVVLCAFPASAETLRARYALSLMGFPIGSAVASGVVEPQNYRVDISMRTTGLANLVNNAKGAATASGGLGAGGPSPASYANVTSNSDETRTVRMSLAGNAVRAIEVRPAPWDASSRVPVTESAKRNVVDPVSALIMSVPHGQELTGPAACNRTISVFDGVTRFDVELVYAGAQTAETRGYAGPVSVCTARYTPIAGHRPDSASTRYMAANSDMSVWLAPLADARVVVPIHIAIGTAAGMLVIDAAEFQIGQRRADSGR</sequence>
<comment type="caution">
    <text evidence="2">The sequence shown here is derived from an EMBL/GenBank/DDBJ whole genome shotgun (WGS) entry which is preliminary data.</text>
</comment>
<dbReference type="Pfam" id="PF11306">
    <property type="entry name" value="DUF3108"/>
    <property type="match status" value="1"/>
</dbReference>
<keyword evidence="1" id="KW-0732">Signal</keyword>
<gene>
    <name evidence="2" type="ORF">V3H18_04220</name>
</gene>
<feature type="chain" id="PRO_5045766000" evidence="1">
    <location>
        <begin position="29"/>
        <end position="275"/>
    </location>
</feature>
<dbReference type="Proteomes" id="UP001350748">
    <property type="component" value="Unassembled WGS sequence"/>
</dbReference>
<evidence type="ECO:0000313" key="3">
    <source>
        <dbReference type="Proteomes" id="UP001350748"/>
    </source>
</evidence>